<evidence type="ECO:0000256" key="1">
    <source>
        <dbReference type="SAM" id="Phobius"/>
    </source>
</evidence>
<organismHost>
    <name type="scientific">Ornithodoros</name>
    <name type="common">relapsing fever ticks</name>
    <dbReference type="NCBI Taxonomy" id="6937"/>
</organismHost>
<keyword evidence="1" id="KW-0472">Membrane</keyword>
<feature type="transmembrane region" description="Helical" evidence="1">
    <location>
        <begin position="81"/>
        <end position="101"/>
    </location>
</feature>
<keyword evidence="1" id="KW-1133">Transmembrane helix</keyword>
<reference evidence="2 3" key="1">
    <citation type="submission" date="2019-11" db="EMBL/GenBank/DDBJ databases">
        <authorList>
            <person name="Ndlovu S.S."/>
            <person name="Carulei O."/>
        </authorList>
    </citation>
    <scope>NUCLEOTIDE SEQUENCE [LARGE SCALE GENOMIC DNA]</scope>
    <source>
        <strain evidence="2">RSA_2_2004</strain>
    </source>
</reference>
<organismHost>
    <name type="scientific">Potamochoerus larvatus</name>
    <name type="common">Bushpig</name>
    <dbReference type="NCBI Taxonomy" id="273792"/>
</organismHost>
<organismHost>
    <name type="scientific">Phacochoerus aethiopicus</name>
    <name type="common">Warthog</name>
    <dbReference type="NCBI Taxonomy" id="85517"/>
</organismHost>
<evidence type="ECO:0000313" key="2">
    <source>
        <dbReference type="EMBL" id="QST86996.1"/>
    </source>
</evidence>
<feature type="transmembrane region" description="Helical" evidence="1">
    <location>
        <begin position="38"/>
        <end position="61"/>
    </location>
</feature>
<gene>
    <name evidence="2" type="primary">B169L</name>
</gene>
<evidence type="ECO:0000313" key="3">
    <source>
        <dbReference type="Proteomes" id="UP000502315"/>
    </source>
</evidence>
<organismHost>
    <name type="scientific">Ornithodoros moubata</name>
    <name type="common">Soft tick</name>
    <name type="synonym">Argasid tick</name>
    <dbReference type="NCBI Taxonomy" id="6938"/>
</organismHost>
<sequence>MLIILRRHIYLLYRYKRLCISCTGRLCIGRFCIGRLCIGRFCTGGYLFTLFLFYLITHGWGRNTRNIFISALIFVVDTRNNYIHVCFIIYVVYLVFYNILLQKYYGYNAYIYIYTRLRFSFFIHRRITNCKKYNYYHRCIVYGHNARILQGCFVRLARIYFFSYIIVTRNTIYI</sequence>
<dbReference type="EMBL" id="MN641877">
    <property type="protein sequence ID" value="QST86996.1"/>
    <property type="molecule type" value="Genomic_DNA"/>
</dbReference>
<name>A0A8A1V6M8_ASF</name>
<organism evidence="2 3">
    <name type="scientific">African swine fever virus</name>
    <name type="common">ASFV</name>
    <dbReference type="NCBI Taxonomy" id="10497"/>
    <lineage>
        <taxon>Viruses</taxon>
        <taxon>Varidnaviria</taxon>
        <taxon>Bamfordvirae</taxon>
        <taxon>Nucleocytoviricota</taxon>
        <taxon>Pokkesviricetes</taxon>
        <taxon>Asfuvirales</taxon>
        <taxon>Asfarviridae</taxon>
        <taxon>Asfivirus</taxon>
        <taxon>Asfivirus haemorrhagiae</taxon>
    </lineage>
</organism>
<organismHost>
    <name type="scientific">Sus scrofa</name>
    <name type="common">Pig</name>
    <dbReference type="NCBI Taxonomy" id="9823"/>
</organismHost>
<protein>
    <submittedName>
        <fullName evidence="2">PB169L</fullName>
    </submittedName>
</protein>
<accession>A0A8A1V6M8</accession>
<proteinExistence type="predicted"/>
<organismHost>
    <name type="scientific">Phacochoerus africanus</name>
    <name type="common">Warthog</name>
    <dbReference type="NCBI Taxonomy" id="41426"/>
</organismHost>
<dbReference type="Proteomes" id="UP000502315">
    <property type="component" value="Genome"/>
</dbReference>
<keyword evidence="1" id="KW-0812">Transmembrane</keyword>